<protein>
    <submittedName>
        <fullName evidence="2">Uncharacterized protein</fullName>
    </submittedName>
</protein>
<evidence type="ECO:0000256" key="1">
    <source>
        <dbReference type="SAM" id="MobiDB-lite"/>
    </source>
</evidence>
<evidence type="ECO:0000313" key="2">
    <source>
        <dbReference type="EMBL" id="GAJ04155.1"/>
    </source>
</evidence>
<dbReference type="AlphaFoldDB" id="X1VCY9"/>
<comment type="caution">
    <text evidence="2">The sequence shown here is derived from an EMBL/GenBank/DDBJ whole genome shotgun (WGS) entry which is preliminary data.</text>
</comment>
<organism evidence="2">
    <name type="scientific">marine sediment metagenome</name>
    <dbReference type="NCBI Taxonomy" id="412755"/>
    <lineage>
        <taxon>unclassified sequences</taxon>
        <taxon>metagenomes</taxon>
        <taxon>ecological metagenomes</taxon>
    </lineage>
</organism>
<dbReference type="Gene3D" id="1.25.40.10">
    <property type="entry name" value="Tetratricopeptide repeat domain"/>
    <property type="match status" value="1"/>
</dbReference>
<feature type="non-terminal residue" evidence="2">
    <location>
        <position position="240"/>
    </location>
</feature>
<feature type="region of interest" description="Disordered" evidence="1">
    <location>
        <begin position="215"/>
        <end position="240"/>
    </location>
</feature>
<sequence length="240" mass="25547">SGALRDQAVAGVFQIAQVFERHKAYDVAVKVYRDFAAFAAKVKALSQAAPGSSSVVECAAFAAAAALDAKARLALSKELEGRKDPTVAPAKISSEFTAAIQAYKNFIMAYPKSVLLGHAIEKIMAVALEYARVDAWDVAESIYAGLLAEELAIRRVERIEFCRGLCQLGKAMPDHAKGVLTTLTLKEISRPEGADEKRAFAKTAEFDALTTVGGRADLPAAGSRPARPSKEPVSSEEYGG</sequence>
<proteinExistence type="predicted"/>
<dbReference type="InterPro" id="IPR011990">
    <property type="entry name" value="TPR-like_helical_dom_sf"/>
</dbReference>
<accession>X1VCY9</accession>
<feature type="non-terminal residue" evidence="2">
    <location>
        <position position="1"/>
    </location>
</feature>
<name>X1VCY9_9ZZZZ</name>
<dbReference type="EMBL" id="BARW01032902">
    <property type="protein sequence ID" value="GAJ04155.1"/>
    <property type="molecule type" value="Genomic_DNA"/>
</dbReference>
<gene>
    <name evidence="2" type="ORF">S12H4_51959</name>
</gene>
<reference evidence="2" key="1">
    <citation type="journal article" date="2014" name="Front. Microbiol.">
        <title>High frequency of phylogenetically diverse reductive dehalogenase-homologous genes in deep subseafloor sedimentary metagenomes.</title>
        <authorList>
            <person name="Kawai M."/>
            <person name="Futagami T."/>
            <person name="Toyoda A."/>
            <person name="Takaki Y."/>
            <person name="Nishi S."/>
            <person name="Hori S."/>
            <person name="Arai W."/>
            <person name="Tsubouchi T."/>
            <person name="Morono Y."/>
            <person name="Uchiyama I."/>
            <person name="Ito T."/>
            <person name="Fujiyama A."/>
            <person name="Inagaki F."/>
            <person name="Takami H."/>
        </authorList>
    </citation>
    <scope>NUCLEOTIDE SEQUENCE</scope>
    <source>
        <strain evidence="2">Expedition CK06-06</strain>
    </source>
</reference>